<evidence type="ECO:0000256" key="1">
    <source>
        <dbReference type="ARBA" id="ARBA00022679"/>
    </source>
</evidence>
<dbReference type="OrthoDB" id="7205533at2"/>
<organism evidence="4 5">
    <name type="scientific">Nitratireductor pacificus pht-3B</name>
    <dbReference type="NCBI Taxonomy" id="391937"/>
    <lineage>
        <taxon>Bacteria</taxon>
        <taxon>Pseudomonadati</taxon>
        <taxon>Pseudomonadota</taxon>
        <taxon>Alphaproteobacteria</taxon>
        <taxon>Hyphomicrobiales</taxon>
        <taxon>Phyllobacteriaceae</taxon>
        <taxon>Nitratireductor</taxon>
    </lineage>
</organism>
<evidence type="ECO:0000313" key="4">
    <source>
        <dbReference type="EMBL" id="EKF19427.1"/>
    </source>
</evidence>
<dbReference type="Gene3D" id="3.40.630.30">
    <property type="match status" value="1"/>
</dbReference>
<proteinExistence type="predicted"/>
<sequence length="155" mass="16057">MLRLRPPAADEGPALTELCLRSKAVHGYDAAFIEACRAELTVDPARPGAAIMVAEIDGVPAGVAELLFEDGEAELAKLFTEPGLQGRGVGKALLDWARNEAAGRGAPALVLDADPGAAAFYERCGAVLTGRTPSGSIPGRTLPQYRLPLKGVVAP</sequence>
<evidence type="ECO:0000256" key="2">
    <source>
        <dbReference type="ARBA" id="ARBA00023315"/>
    </source>
</evidence>
<dbReference type="PATRIC" id="fig|391937.3.peg.1653"/>
<dbReference type="Proteomes" id="UP000006786">
    <property type="component" value="Unassembled WGS sequence"/>
</dbReference>
<feature type="domain" description="N-acetyltransferase" evidence="3">
    <location>
        <begin position="2"/>
        <end position="148"/>
    </location>
</feature>
<evidence type="ECO:0000259" key="3">
    <source>
        <dbReference type="PROSITE" id="PS51186"/>
    </source>
</evidence>
<dbReference type="InterPro" id="IPR050832">
    <property type="entry name" value="Bact_Acetyltransf"/>
</dbReference>
<dbReference type="InterPro" id="IPR000182">
    <property type="entry name" value="GNAT_dom"/>
</dbReference>
<dbReference type="AlphaFoldDB" id="K2MQ37"/>
<accession>K2MQ37</accession>
<dbReference type="eggNOG" id="COG0456">
    <property type="taxonomic scope" value="Bacteria"/>
</dbReference>
<dbReference type="EMBL" id="AMRM01000007">
    <property type="protein sequence ID" value="EKF19427.1"/>
    <property type="molecule type" value="Genomic_DNA"/>
</dbReference>
<keyword evidence="5" id="KW-1185">Reference proteome</keyword>
<dbReference type="Pfam" id="PF00583">
    <property type="entry name" value="Acetyltransf_1"/>
    <property type="match status" value="1"/>
</dbReference>
<gene>
    <name evidence="4" type="ORF">NA2_08044</name>
</gene>
<dbReference type="SUPFAM" id="SSF55729">
    <property type="entry name" value="Acyl-CoA N-acyltransferases (Nat)"/>
    <property type="match status" value="1"/>
</dbReference>
<dbReference type="GO" id="GO:0016747">
    <property type="term" value="F:acyltransferase activity, transferring groups other than amino-acyl groups"/>
    <property type="evidence" value="ECO:0007669"/>
    <property type="project" value="InterPro"/>
</dbReference>
<comment type="caution">
    <text evidence="4">The sequence shown here is derived from an EMBL/GenBank/DDBJ whole genome shotgun (WGS) entry which is preliminary data.</text>
</comment>
<name>K2MQ37_9HYPH</name>
<reference evidence="4 5" key="1">
    <citation type="journal article" date="2012" name="J. Bacteriol.">
        <title>Genome Sequence of Nitratireductor pacificus Type Strain pht-3B.</title>
        <authorList>
            <person name="Lai Q."/>
            <person name="Li G."/>
            <person name="Shao Z."/>
        </authorList>
    </citation>
    <scope>NUCLEOTIDE SEQUENCE [LARGE SCALE GENOMIC DNA]</scope>
    <source>
        <strain evidence="5">pht-3B</strain>
    </source>
</reference>
<evidence type="ECO:0000313" key="5">
    <source>
        <dbReference type="Proteomes" id="UP000006786"/>
    </source>
</evidence>
<dbReference type="InterPro" id="IPR016181">
    <property type="entry name" value="Acyl_CoA_acyltransferase"/>
</dbReference>
<dbReference type="PANTHER" id="PTHR43877">
    <property type="entry name" value="AMINOALKYLPHOSPHONATE N-ACETYLTRANSFERASE-RELATED-RELATED"/>
    <property type="match status" value="1"/>
</dbReference>
<dbReference type="STRING" id="391937.NA2_08044"/>
<dbReference type="PROSITE" id="PS51186">
    <property type="entry name" value="GNAT"/>
    <property type="match status" value="1"/>
</dbReference>
<protein>
    <submittedName>
        <fullName evidence="4">N-acetyltransferase GCN5</fullName>
    </submittedName>
</protein>
<dbReference type="RefSeq" id="WP_008596088.1">
    <property type="nucleotide sequence ID" value="NZ_AMRM01000007.1"/>
</dbReference>
<dbReference type="CDD" id="cd04301">
    <property type="entry name" value="NAT_SF"/>
    <property type="match status" value="1"/>
</dbReference>
<dbReference type="PANTHER" id="PTHR43877:SF1">
    <property type="entry name" value="ACETYLTRANSFERASE"/>
    <property type="match status" value="1"/>
</dbReference>
<keyword evidence="2" id="KW-0012">Acyltransferase</keyword>
<keyword evidence="1 4" id="KW-0808">Transferase</keyword>